<evidence type="ECO:0000256" key="1">
    <source>
        <dbReference type="ARBA" id="ARBA00009275"/>
    </source>
</evidence>
<dbReference type="InterPro" id="IPR015991">
    <property type="entry name" value="TatD/YcfH-like"/>
</dbReference>
<name>A0A1W6N2Y8_9PROT</name>
<evidence type="ECO:0000256" key="4">
    <source>
        <dbReference type="PIRSR" id="PIRSR005902-1"/>
    </source>
</evidence>
<dbReference type="GO" id="GO:0046872">
    <property type="term" value="F:metal ion binding"/>
    <property type="evidence" value="ECO:0007669"/>
    <property type="project" value="UniProtKB-KW"/>
</dbReference>
<dbReference type="Proteomes" id="UP000237351">
    <property type="component" value="Chromosome"/>
</dbReference>
<dbReference type="PROSITE" id="PS01091">
    <property type="entry name" value="TATD_3"/>
    <property type="match status" value="1"/>
</dbReference>
<dbReference type="AlphaFoldDB" id="A0A1W6N2Y8"/>
<evidence type="ECO:0000313" key="5">
    <source>
        <dbReference type="EMBL" id="ARN84183.1"/>
    </source>
</evidence>
<feature type="binding site" evidence="4">
    <location>
        <position position="8"/>
    </location>
    <ligand>
        <name>a divalent metal cation</name>
        <dbReference type="ChEBI" id="CHEBI:60240"/>
        <label>1</label>
    </ligand>
</feature>
<evidence type="ECO:0000256" key="2">
    <source>
        <dbReference type="ARBA" id="ARBA00022723"/>
    </source>
</evidence>
<gene>
    <name evidence="5" type="ORF">GQ61_01185</name>
</gene>
<dbReference type="PROSITE" id="PS01137">
    <property type="entry name" value="TATD_1"/>
    <property type="match status" value="1"/>
</dbReference>
<dbReference type="PIRSF" id="PIRSF005902">
    <property type="entry name" value="DNase_TatD"/>
    <property type="match status" value="1"/>
</dbReference>
<feature type="binding site" evidence="4">
    <location>
        <position position="6"/>
    </location>
    <ligand>
        <name>a divalent metal cation</name>
        <dbReference type="ChEBI" id="CHEBI:60240"/>
        <label>1</label>
    </ligand>
</feature>
<feature type="binding site" evidence="4">
    <location>
        <position position="206"/>
    </location>
    <ligand>
        <name>a divalent metal cation</name>
        <dbReference type="ChEBI" id="CHEBI:60240"/>
        <label>1</label>
    </ligand>
</feature>
<comment type="similarity">
    <text evidence="1">Belongs to the metallo-dependent hydrolases superfamily. TatD-type hydrolase family.</text>
</comment>
<keyword evidence="3" id="KW-0378">Hydrolase</keyword>
<dbReference type="KEGG" id="naf:GQ61_01185"/>
<feature type="binding site" evidence="4">
    <location>
        <position position="156"/>
    </location>
    <ligand>
        <name>a divalent metal cation</name>
        <dbReference type="ChEBI" id="CHEBI:60240"/>
        <label>2</label>
    </ligand>
</feature>
<evidence type="ECO:0000313" key="6">
    <source>
        <dbReference type="Proteomes" id="UP000237351"/>
    </source>
</evidence>
<feature type="binding site" evidence="4">
    <location>
        <position position="97"/>
    </location>
    <ligand>
        <name>a divalent metal cation</name>
        <dbReference type="ChEBI" id="CHEBI:60240"/>
        <label>1</label>
    </ligand>
</feature>
<dbReference type="NCBIfam" id="TIGR00010">
    <property type="entry name" value="YchF/TatD family DNA exonuclease"/>
    <property type="match status" value="1"/>
</dbReference>
<protein>
    <submittedName>
        <fullName evidence="5">LuxR family transcriptional regulator</fullName>
    </submittedName>
</protein>
<dbReference type="FunFam" id="3.20.20.140:FF:000005">
    <property type="entry name" value="TatD family hydrolase"/>
    <property type="match status" value="1"/>
</dbReference>
<proteinExistence type="inferred from homology"/>
<dbReference type="Pfam" id="PF01026">
    <property type="entry name" value="TatD_DNase"/>
    <property type="match status" value="1"/>
</dbReference>
<dbReference type="GO" id="GO:0004536">
    <property type="term" value="F:DNA nuclease activity"/>
    <property type="evidence" value="ECO:0007669"/>
    <property type="project" value="InterPro"/>
</dbReference>
<sequence>MFIDSHCHLNFEDFSTDLEPTITRARAEGIDTFLTICTKLEEAGDILAVAEKYPYVFASVGVHPHDSGPTLEKFGAEGIRETLMRFCEEKKIVALGETGLDYYYDNSDRESQKDCFRLHLQVALEKNLPLSIHTRDAEEDTIKILKEFPGVRGVIHCFTGTPWLAEEALNLGFYISVSGIVTFKKAESIQETIRKVPIHKLLLETDAPFLAPTPLRGKRNEPAFMKHTAEFVAHLKNMSLEELGKRTTENFYMLFNKAVRSGDPRNAV</sequence>
<dbReference type="InterPro" id="IPR001130">
    <property type="entry name" value="TatD-like"/>
</dbReference>
<dbReference type="GO" id="GO:0016788">
    <property type="term" value="F:hydrolase activity, acting on ester bonds"/>
    <property type="evidence" value="ECO:0007669"/>
    <property type="project" value="InterPro"/>
</dbReference>
<dbReference type="InterPro" id="IPR018228">
    <property type="entry name" value="DNase_TatD-rel_CS"/>
</dbReference>
<dbReference type="PROSITE" id="PS01090">
    <property type="entry name" value="TATD_2"/>
    <property type="match status" value="1"/>
</dbReference>
<dbReference type="PANTHER" id="PTHR46124:SF2">
    <property type="entry name" value="D-AMINOACYL-TRNA DEACYLASE"/>
    <property type="match status" value="1"/>
</dbReference>
<dbReference type="Gene3D" id="3.20.20.140">
    <property type="entry name" value="Metal-dependent hydrolases"/>
    <property type="match status" value="1"/>
</dbReference>
<dbReference type="RefSeq" id="WP_085783547.1">
    <property type="nucleotide sequence ID" value="NZ_CP008743.1"/>
</dbReference>
<evidence type="ECO:0000256" key="3">
    <source>
        <dbReference type="ARBA" id="ARBA00022801"/>
    </source>
</evidence>
<reference evidence="5 6" key="1">
    <citation type="submission" date="2014-06" db="EMBL/GenBank/DDBJ databases">
        <title>The genome of the endonuclear symbiont Nucleicultrix amoebiphila.</title>
        <authorList>
            <person name="Schulz F."/>
            <person name="Horn M."/>
        </authorList>
    </citation>
    <scope>NUCLEOTIDE SEQUENCE [LARGE SCALE GENOMIC DNA]</scope>
    <source>
        <strain evidence="5 6">FS5</strain>
    </source>
</reference>
<dbReference type="InterPro" id="IPR032466">
    <property type="entry name" value="Metal_Hydrolase"/>
</dbReference>
<dbReference type="SUPFAM" id="SSF51556">
    <property type="entry name" value="Metallo-dependent hydrolases"/>
    <property type="match status" value="1"/>
</dbReference>
<dbReference type="CDD" id="cd01310">
    <property type="entry name" value="TatD_DNAse"/>
    <property type="match status" value="1"/>
</dbReference>
<dbReference type="PANTHER" id="PTHR46124">
    <property type="entry name" value="D-AMINOACYL-TRNA DEACYLASE"/>
    <property type="match status" value="1"/>
</dbReference>
<organism evidence="5 6">
    <name type="scientific">Candidatus Nucleicultrix amoebiphila FS5</name>
    <dbReference type="NCBI Taxonomy" id="1414854"/>
    <lineage>
        <taxon>Bacteria</taxon>
        <taxon>Pseudomonadati</taxon>
        <taxon>Pseudomonadota</taxon>
        <taxon>Alphaproteobacteria</taxon>
        <taxon>Holosporales</taxon>
        <taxon>Candidatus Nucleicultricaceae</taxon>
        <taxon>Candidatus Nucleicultrix</taxon>
    </lineage>
</organism>
<dbReference type="OrthoDB" id="9810005at2"/>
<dbReference type="EMBL" id="CP008743">
    <property type="protein sequence ID" value="ARN84183.1"/>
    <property type="molecule type" value="Genomic_DNA"/>
</dbReference>
<feature type="binding site" evidence="4">
    <location>
        <position position="133"/>
    </location>
    <ligand>
        <name>a divalent metal cation</name>
        <dbReference type="ChEBI" id="CHEBI:60240"/>
        <label>2</label>
    </ligand>
</feature>
<accession>A0A1W6N2Y8</accession>
<dbReference type="STRING" id="1414854.GQ61_01185"/>
<keyword evidence="2 4" id="KW-0479">Metal-binding</keyword>
<keyword evidence="6" id="KW-1185">Reference proteome</keyword>